<proteinExistence type="inferred from homology"/>
<keyword evidence="11" id="KW-1185">Reference proteome</keyword>
<dbReference type="EC" id="3.1.11.6" evidence="5"/>
<feature type="domain" description="OB-fold nucleic acid binding" evidence="9">
    <location>
        <begin position="6"/>
        <end position="101"/>
    </location>
</feature>
<comment type="similarity">
    <text evidence="5 6">Belongs to the XseA family.</text>
</comment>
<evidence type="ECO:0000256" key="4">
    <source>
        <dbReference type="ARBA" id="ARBA00022839"/>
    </source>
</evidence>
<evidence type="ECO:0000259" key="9">
    <source>
        <dbReference type="Pfam" id="PF13742"/>
    </source>
</evidence>
<protein>
    <recommendedName>
        <fullName evidence="5">Exodeoxyribonuclease 7 large subunit</fullName>
        <ecNumber evidence="5">3.1.11.6</ecNumber>
    </recommendedName>
    <alternativeName>
        <fullName evidence="5">Exodeoxyribonuclease VII large subunit</fullName>
        <shortName evidence="5">Exonuclease VII large subunit</shortName>
    </alternativeName>
</protein>
<dbReference type="GO" id="GO:0008855">
    <property type="term" value="F:exodeoxyribonuclease VII activity"/>
    <property type="evidence" value="ECO:0007669"/>
    <property type="project" value="UniProtKB-EC"/>
</dbReference>
<accession>A0ABU0DS16</accession>
<dbReference type="HAMAP" id="MF_00378">
    <property type="entry name" value="Exonuc_7_L"/>
    <property type="match status" value="1"/>
</dbReference>
<gene>
    <name evidence="5" type="primary">xseA</name>
    <name evidence="10" type="ORF">J2R98_000783</name>
</gene>
<dbReference type="RefSeq" id="WP_307066301.1">
    <property type="nucleotide sequence ID" value="NZ_JAUSUP010000001.1"/>
</dbReference>
<dbReference type="PANTHER" id="PTHR30008:SF0">
    <property type="entry name" value="EXODEOXYRIBONUCLEASE 7 LARGE SUBUNIT"/>
    <property type="match status" value="1"/>
</dbReference>
<reference evidence="10 11" key="1">
    <citation type="submission" date="2023-07" db="EMBL/GenBank/DDBJ databases">
        <title>Genomic Encyclopedia of Type Strains, Phase IV (KMG-IV): sequencing the most valuable type-strain genomes for metagenomic binning, comparative biology and taxonomic classification.</title>
        <authorList>
            <person name="Goeker M."/>
        </authorList>
    </citation>
    <scope>NUCLEOTIDE SEQUENCE [LARGE SCALE GENOMIC DNA]</scope>
    <source>
        <strain evidence="10 11">DSM 15448</strain>
    </source>
</reference>
<evidence type="ECO:0000313" key="11">
    <source>
        <dbReference type="Proteomes" id="UP001236723"/>
    </source>
</evidence>
<comment type="subunit">
    <text evidence="5">Heterooligomer composed of large and small subunits.</text>
</comment>
<comment type="subcellular location">
    <subcellularLocation>
        <location evidence="5 6">Cytoplasm</location>
    </subcellularLocation>
</comment>
<keyword evidence="4 5" id="KW-0269">Exonuclease</keyword>
<evidence type="ECO:0000259" key="8">
    <source>
        <dbReference type="Pfam" id="PF02601"/>
    </source>
</evidence>
<keyword evidence="7" id="KW-0175">Coiled coil</keyword>
<evidence type="ECO:0000313" key="10">
    <source>
        <dbReference type="EMBL" id="MDQ0350980.1"/>
    </source>
</evidence>
<dbReference type="InterPro" id="IPR020579">
    <property type="entry name" value="Exonuc_VII_lsu_C"/>
</dbReference>
<comment type="caution">
    <text evidence="10">The sequence shown here is derived from an EMBL/GenBank/DDBJ whole genome shotgun (WGS) entry which is preliminary data.</text>
</comment>
<keyword evidence="3 5" id="KW-0378">Hydrolase</keyword>
<keyword evidence="1 5" id="KW-0963">Cytoplasm</keyword>
<dbReference type="PANTHER" id="PTHR30008">
    <property type="entry name" value="EXODEOXYRIBONUCLEASE 7 LARGE SUBUNIT"/>
    <property type="match status" value="1"/>
</dbReference>
<dbReference type="CDD" id="cd04489">
    <property type="entry name" value="ExoVII_LU_OBF"/>
    <property type="match status" value="1"/>
</dbReference>
<keyword evidence="2 5" id="KW-0540">Nuclease</keyword>
<organism evidence="10 11">
    <name type="scientific">Alkalibacillus filiformis</name>
    <dbReference type="NCBI Taxonomy" id="200990"/>
    <lineage>
        <taxon>Bacteria</taxon>
        <taxon>Bacillati</taxon>
        <taxon>Bacillota</taxon>
        <taxon>Bacilli</taxon>
        <taxon>Bacillales</taxon>
        <taxon>Bacillaceae</taxon>
        <taxon>Alkalibacillus</taxon>
    </lineage>
</organism>
<comment type="catalytic activity">
    <reaction evidence="5 6">
        <text>Exonucleolytic cleavage in either 5'- to 3'- or 3'- to 5'-direction to yield nucleoside 5'-phosphates.</text>
        <dbReference type="EC" id="3.1.11.6"/>
    </reaction>
</comment>
<evidence type="ECO:0000256" key="5">
    <source>
        <dbReference type="HAMAP-Rule" id="MF_00378"/>
    </source>
</evidence>
<comment type="function">
    <text evidence="5">Bidirectionally degrades single-stranded DNA into large acid-insoluble oligonucleotides, which are then degraded further into small acid-soluble oligonucleotides.</text>
</comment>
<evidence type="ECO:0000256" key="1">
    <source>
        <dbReference type="ARBA" id="ARBA00022490"/>
    </source>
</evidence>
<sequence>MKQQYLTVTALTKYIKKKFDVDRHLKNVWLQGEISNFNHHSRGHMYFTIKDENARISAVMFASSNRSLKFKPENGMKVLVHGDISLYERSGQYQIYVSNMEPDGLGSLHLAYEQLKKKLNSEGLFNEELKKTIPKFPKKIGIVTSPTGAAVRDIITTLARRYPHTKRVVIPVSVQGELASKSIAEGINEANNIGDFDTLIVGRGGGSIEELWAFNEEVVARAISQSKTPIISAVGHETDFTISDLVADLRAPTPTAAAELAVPSLDELHKQVEVTTHRLQQQMKQKVNTLNERLNSLRNAYAFKYPVHLTRQKEQDLDRVVLQLNKNINQAVHMKKQNLNSSYDKLVAHSPSNLLKEKRNQTNYMTEKLNQVMANNHKQKQHEFNTQIEKLSILSPLETMKRGYSIAYNENDGIVKTAKAVETGGVLKVSFADGQVVSQVQSVKERDDRDGES</sequence>
<feature type="coiled-coil region" evidence="7">
    <location>
        <begin position="265"/>
        <end position="300"/>
    </location>
</feature>
<evidence type="ECO:0000256" key="2">
    <source>
        <dbReference type="ARBA" id="ARBA00022722"/>
    </source>
</evidence>
<dbReference type="InterPro" id="IPR025824">
    <property type="entry name" value="OB-fold_nuc-bd_dom"/>
</dbReference>
<dbReference type="Proteomes" id="UP001236723">
    <property type="component" value="Unassembled WGS sequence"/>
</dbReference>
<dbReference type="NCBIfam" id="TIGR00237">
    <property type="entry name" value="xseA"/>
    <property type="match status" value="1"/>
</dbReference>
<dbReference type="Pfam" id="PF02601">
    <property type="entry name" value="Exonuc_VII_L"/>
    <property type="match status" value="1"/>
</dbReference>
<feature type="domain" description="Exonuclease VII large subunit C-terminal" evidence="8">
    <location>
        <begin position="124"/>
        <end position="437"/>
    </location>
</feature>
<evidence type="ECO:0000256" key="6">
    <source>
        <dbReference type="RuleBase" id="RU004355"/>
    </source>
</evidence>
<dbReference type="Pfam" id="PF13742">
    <property type="entry name" value="tRNA_anti_2"/>
    <property type="match status" value="1"/>
</dbReference>
<evidence type="ECO:0000256" key="3">
    <source>
        <dbReference type="ARBA" id="ARBA00022801"/>
    </source>
</evidence>
<dbReference type="InterPro" id="IPR003753">
    <property type="entry name" value="Exonuc_VII_L"/>
</dbReference>
<dbReference type="EMBL" id="JAUSUP010000001">
    <property type="protein sequence ID" value="MDQ0350980.1"/>
    <property type="molecule type" value="Genomic_DNA"/>
</dbReference>
<evidence type="ECO:0000256" key="7">
    <source>
        <dbReference type="SAM" id="Coils"/>
    </source>
</evidence>
<name>A0ABU0DS16_9BACI</name>